<evidence type="ECO:0000313" key="1">
    <source>
        <dbReference type="EMBL" id="KAH6941105.1"/>
    </source>
</evidence>
<dbReference type="EMBL" id="CM023491">
    <property type="protein sequence ID" value="KAH6941105.1"/>
    <property type="molecule type" value="Genomic_DNA"/>
</dbReference>
<proteinExistence type="predicted"/>
<protein>
    <submittedName>
        <fullName evidence="1">Uncharacterized protein</fullName>
    </submittedName>
</protein>
<reference evidence="1" key="1">
    <citation type="submission" date="2020-05" db="EMBL/GenBank/DDBJ databases">
        <title>Large-scale comparative analyses of tick genomes elucidate their genetic diversity and vector capacities.</title>
        <authorList>
            <person name="Jia N."/>
            <person name="Wang J."/>
            <person name="Shi W."/>
            <person name="Du L."/>
            <person name="Sun Y."/>
            <person name="Zhan W."/>
            <person name="Jiang J."/>
            <person name="Wang Q."/>
            <person name="Zhang B."/>
            <person name="Ji P."/>
            <person name="Sakyi L.B."/>
            <person name="Cui X."/>
            <person name="Yuan T."/>
            <person name="Jiang B."/>
            <person name="Yang W."/>
            <person name="Lam T.T.-Y."/>
            <person name="Chang Q."/>
            <person name="Ding S."/>
            <person name="Wang X."/>
            <person name="Zhu J."/>
            <person name="Ruan X."/>
            <person name="Zhao L."/>
            <person name="Wei J."/>
            <person name="Que T."/>
            <person name="Du C."/>
            <person name="Cheng J."/>
            <person name="Dai P."/>
            <person name="Han X."/>
            <person name="Huang E."/>
            <person name="Gao Y."/>
            <person name="Liu J."/>
            <person name="Shao H."/>
            <person name="Ye R."/>
            <person name="Li L."/>
            <person name="Wei W."/>
            <person name="Wang X."/>
            <person name="Wang C."/>
            <person name="Yang T."/>
            <person name="Huo Q."/>
            <person name="Li W."/>
            <person name="Guo W."/>
            <person name="Chen H."/>
            <person name="Zhou L."/>
            <person name="Ni X."/>
            <person name="Tian J."/>
            <person name="Zhou Y."/>
            <person name="Sheng Y."/>
            <person name="Liu T."/>
            <person name="Pan Y."/>
            <person name="Xia L."/>
            <person name="Li J."/>
            <person name="Zhao F."/>
            <person name="Cao W."/>
        </authorList>
    </citation>
    <scope>NUCLEOTIDE SEQUENCE</scope>
    <source>
        <strain evidence="1">Hyas-2018</strain>
    </source>
</reference>
<accession>A0ACB7T2F9</accession>
<sequence>MGARIAYRGYTTAEFGLRKLSVDLSPAVKQFFVGICVKLYLDANSKLLNSVGPFRCLLPIVNIGSLSEALHFKHGSGYPSVLCKRKPVACRFTYCQGLPMKGVFIKSHSPSSQRILA</sequence>
<name>A0ACB7T2F9_HYAAI</name>
<evidence type="ECO:0000313" key="2">
    <source>
        <dbReference type="Proteomes" id="UP000821845"/>
    </source>
</evidence>
<keyword evidence="2" id="KW-1185">Reference proteome</keyword>
<organism evidence="1 2">
    <name type="scientific">Hyalomma asiaticum</name>
    <name type="common">Tick</name>
    <dbReference type="NCBI Taxonomy" id="266040"/>
    <lineage>
        <taxon>Eukaryota</taxon>
        <taxon>Metazoa</taxon>
        <taxon>Ecdysozoa</taxon>
        <taxon>Arthropoda</taxon>
        <taxon>Chelicerata</taxon>
        <taxon>Arachnida</taxon>
        <taxon>Acari</taxon>
        <taxon>Parasitiformes</taxon>
        <taxon>Ixodida</taxon>
        <taxon>Ixodoidea</taxon>
        <taxon>Ixodidae</taxon>
        <taxon>Hyalomminae</taxon>
        <taxon>Hyalomma</taxon>
    </lineage>
</organism>
<comment type="caution">
    <text evidence="1">The sequence shown here is derived from an EMBL/GenBank/DDBJ whole genome shotgun (WGS) entry which is preliminary data.</text>
</comment>
<gene>
    <name evidence="1" type="ORF">HPB50_013471</name>
</gene>
<dbReference type="Proteomes" id="UP000821845">
    <property type="component" value="Chromosome 11"/>
</dbReference>